<evidence type="ECO:0000259" key="2">
    <source>
        <dbReference type="PROSITE" id="PS50404"/>
    </source>
</evidence>
<evidence type="ECO:0000313" key="4">
    <source>
        <dbReference type="EMBL" id="MBB5703106.1"/>
    </source>
</evidence>
<dbReference type="SUPFAM" id="SSF47616">
    <property type="entry name" value="GST C-terminal domain-like"/>
    <property type="match status" value="1"/>
</dbReference>
<dbReference type="Pfam" id="PF13409">
    <property type="entry name" value="GST_N_2"/>
    <property type="match status" value="1"/>
</dbReference>
<dbReference type="Gene3D" id="1.20.1050.10">
    <property type="match status" value="1"/>
</dbReference>
<dbReference type="EMBL" id="JACIJG010000011">
    <property type="protein sequence ID" value="MBB5703106.1"/>
    <property type="molecule type" value="Genomic_DNA"/>
</dbReference>
<feature type="domain" description="GST N-terminal" evidence="2">
    <location>
        <begin position="95"/>
        <end position="174"/>
    </location>
</feature>
<keyword evidence="4" id="KW-0808">Transferase</keyword>
<dbReference type="PROSITE" id="PS50404">
    <property type="entry name" value="GST_NTER"/>
    <property type="match status" value="1"/>
</dbReference>
<dbReference type="InterPro" id="IPR040079">
    <property type="entry name" value="Glutathione_S-Trfase"/>
</dbReference>
<accession>A0A7W9AYV9</accession>
<evidence type="ECO:0000256" key="1">
    <source>
        <dbReference type="ARBA" id="ARBA00011738"/>
    </source>
</evidence>
<dbReference type="Gene3D" id="3.40.30.10">
    <property type="entry name" value="Glutaredoxin"/>
    <property type="match status" value="1"/>
</dbReference>
<evidence type="ECO:0000313" key="5">
    <source>
        <dbReference type="Proteomes" id="UP000555546"/>
    </source>
</evidence>
<reference evidence="4 5" key="1">
    <citation type="submission" date="2020-08" db="EMBL/GenBank/DDBJ databases">
        <title>Genomic Encyclopedia of Type Strains, Phase IV (KMG-IV): sequencing the most valuable type-strain genomes for metagenomic binning, comparative biology and taxonomic classification.</title>
        <authorList>
            <person name="Goeker M."/>
        </authorList>
    </citation>
    <scope>NUCLEOTIDE SEQUENCE [LARGE SCALE GENOMIC DNA]</scope>
    <source>
        <strain evidence="4 5">DSM 26944</strain>
    </source>
</reference>
<dbReference type="InterPro" id="IPR004045">
    <property type="entry name" value="Glutathione_S-Trfase_N"/>
</dbReference>
<dbReference type="SFLD" id="SFLDG00358">
    <property type="entry name" value="Main_(cytGST)"/>
    <property type="match status" value="1"/>
</dbReference>
<protein>
    <submittedName>
        <fullName evidence="4">Glutathione S-transferase</fullName>
        <ecNumber evidence="4">2.5.1.18</ecNumber>
    </submittedName>
</protein>
<dbReference type="PROSITE" id="PS50405">
    <property type="entry name" value="GST_CTER"/>
    <property type="match status" value="1"/>
</dbReference>
<dbReference type="CDD" id="cd00299">
    <property type="entry name" value="GST_C_family"/>
    <property type="match status" value="1"/>
</dbReference>
<keyword evidence="5" id="KW-1185">Reference proteome</keyword>
<comment type="subunit">
    <text evidence="1">Homodimer.</text>
</comment>
<sequence length="325" mass="37325">MTGQKAGRNGGRSVENMRYLFVFTHFQTQNRYALLLEMLQRLLVSRKYSPYRLYIPLRRRESPGSRNSLLHEQTPAAKPSPDDQFKLFIESIASIMLTLFHHPMSSGSRYVRLILGEYDVEAELIEERPWSRRKEFLALNPAGTLPVLLAENDLPVVGATVIAEYLDETRGALKRSRRLLPESPMERAEVRRLVDWFLLKFENEVTRHITRERVYKLQMAAEMGGSAPDSTAIRAARTNIRQHMKYIDWLAATRDWLAGAHPSYADTAAAACISVLDYLGEIEWGETRAARDWYARMKSRPAFRPLLSDRVRGLAPVAHYGDLDF</sequence>
<dbReference type="PANTHER" id="PTHR43969">
    <property type="entry name" value="GLUTATHIONE S TRANSFERASE D10, ISOFORM A-RELATED"/>
    <property type="match status" value="1"/>
</dbReference>
<gene>
    <name evidence="4" type="ORF">FHS76_003002</name>
</gene>
<dbReference type="InterPro" id="IPR036249">
    <property type="entry name" value="Thioredoxin-like_sf"/>
</dbReference>
<dbReference type="InterPro" id="IPR036282">
    <property type="entry name" value="Glutathione-S-Trfase_C_sf"/>
</dbReference>
<organism evidence="4 5">
    <name type="scientific">Brucella daejeonensis</name>
    <dbReference type="NCBI Taxonomy" id="659015"/>
    <lineage>
        <taxon>Bacteria</taxon>
        <taxon>Pseudomonadati</taxon>
        <taxon>Pseudomonadota</taxon>
        <taxon>Alphaproteobacteria</taxon>
        <taxon>Hyphomicrobiales</taxon>
        <taxon>Brucellaceae</taxon>
        <taxon>Brucella/Ochrobactrum group</taxon>
        <taxon>Brucella</taxon>
    </lineage>
</organism>
<dbReference type="GO" id="GO:0006749">
    <property type="term" value="P:glutathione metabolic process"/>
    <property type="evidence" value="ECO:0007669"/>
    <property type="project" value="TreeGrafter"/>
</dbReference>
<dbReference type="SUPFAM" id="SSF52833">
    <property type="entry name" value="Thioredoxin-like"/>
    <property type="match status" value="1"/>
</dbReference>
<dbReference type="SFLD" id="SFLDS00019">
    <property type="entry name" value="Glutathione_Transferase_(cytos"/>
    <property type="match status" value="1"/>
</dbReference>
<dbReference type="GO" id="GO:0004364">
    <property type="term" value="F:glutathione transferase activity"/>
    <property type="evidence" value="ECO:0007669"/>
    <property type="project" value="UniProtKB-EC"/>
</dbReference>
<name>A0A7W9AYV9_9HYPH</name>
<dbReference type="InterPro" id="IPR010987">
    <property type="entry name" value="Glutathione-S-Trfase_C-like"/>
</dbReference>
<dbReference type="PANTHER" id="PTHR43969:SF9">
    <property type="entry name" value="GLUTATHIONE S TRANSFERASE D10, ISOFORM A-RELATED"/>
    <property type="match status" value="1"/>
</dbReference>
<evidence type="ECO:0000259" key="3">
    <source>
        <dbReference type="PROSITE" id="PS50405"/>
    </source>
</evidence>
<comment type="caution">
    <text evidence="4">The sequence shown here is derived from an EMBL/GenBank/DDBJ whole genome shotgun (WGS) entry which is preliminary data.</text>
</comment>
<dbReference type="AlphaFoldDB" id="A0A7W9AYV9"/>
<dbReference type="Proteomes" id="UP000555546">
    <property type="component" value="Unassembled WGS sequence"/>
</dbReference>
<feature type="domain" description="GST C-terminal" evidence="3">
    <location>
        <begin position="183"/>
        <end position="317"/>
    </location>
</feature>
<proteinExistence type="predicted"/>
<dbReference type="EC" id="2.5.1.18" evidence="4"/>
<dbReference type="CDD" id="cd00570">
    <property type="entry name" value="GST_N_family"/>
    <property type="match status" value="1"/>
</dbReference>